<keyword evidence="2" id="KW-1185">Reference proteome</keyword>
<dbReference type="AlphaFoldDB" id="A0A1I5CIV7"/>
<organism evidence="1 2">
    <name type="scientific">Pseudonocardia ammonioxydans</name>
    <dbReference type="NCBI Taxonomy" id="260086"/>
    <lineage>
        <taxon>Bacteria</taxon>
        <taxon>Bacillati</taxon>
        <taxon>Actinomycetota</taxon>
        <taxon>Actinomycetes</taxon>
        <taxon>Pseudonocardiales</taxon>
        <taxon>Pseudonocardiaceae</taxon>
        <taxon>Pseudonocardia</taxon>
    </lineage>
</organism>
<dbReference type="STRING" id="260086.SAMN05216207_102323"/>
<dbReference type="EMBL" id="FOUY01000023">
    <property type="protein sequence ID" value="SFN86581.1"/>
    <property type="molecule type" value="Genomic_DNA"/>
</dbReference>
<reference evidence="1 2" key="1">
    <citation type="submission" date="2016-10" db="EMBL/GenBank/DDBJ databases">
        <authorList>
            <person name="de Groot N.N."/>
        </authorList>
    </citation>
    <scope>NUCLEOTIDE SEQUENCE [LARGE SCALE GENOMIC DNA]</scope>
    <source>
        <strain evidence="1 2">CGMCC 4.1877</strain>
    </source>
</reference>
<gene>
    <name evidence="1" type="ORF">SAMN05216207_102323</name>
</gene>
<dbReference type="InterPro" id="IPR023346">
    <property type="entry name" value="Lysozyme-like_dom_sf"/>
</dbReference>
<protein>
    <submittedName>
        <fullName evidence="1">Autotransporter family porin</fullName>
    </submittedName>
</protein>
<dbReference type="Proteomes" id="UP000199614">
    <property type="component" value="Unassembled WGS sequence"/>
</dbReference>
<evidence type="ECO:0000313" key="1">
    <source>
        <dbReference type="EMBL" id="SFN86581.1"/>
    </source>
</evidence>
<proteinExistence type="predicted"/>
<name>A0A1I5CIV7_PSUAM</name>
<dbReference type="SUPFAM" id="SSF53955">
    <property type="entry name" value="Lysozyme-like"/>
    <property type="match status" value="1"/>
</dbReference>
<accession>A0A1I5CIV7</accession>
<dbReference type="RefSeq" id="WP_093347432.1">
    <property type="nucleotide sequence ID" value="NZ_FOUY01000023.1"/>
</dbReference>
<dbReference type="OrthoDB" id="3806316at2"/>
<sequence length="253" mass="26614">MRRRTATGVLGLLAVVAVGAVVMYLAGAPGAPVDPGTPVPAEALAPGTALPTGAECAAAVGATREVRPENAEPNARTGGGVRVPDWTPHGYAPEFNPEIIARIDGDYAGSTGQILQWGACKWGLPPDLVRAMADAESDWRQATTGDVSSDEEDCVPGDAPPCATSFGIMQVKHLYRPGSYPLASESTAFNVDYALGVVRGCYEGWVTYLGPEAEGDLWGCVGWHFSGELRDPEALGYIGRVGRALDEAAWTRW</sequence>
<evidence type="ECO:0000313" key="2">
    <source>
        <dbReference type="Proteomes" id="UP000199614"/>
    </source>
</evidence>